<dbReference type="AlphaFoldDB" id="A0A1I0SMY8"/>
<keyword evidence="2" id="KW-0201">Cytochrome c-type biogenesis</keyword>
<dbReference type="Proteomes" id="UP000198836">
    <property type="component" value="Unassembled WGS sequence"/>
</dbReference>
<evidence type="ECO:0000256" key="5">
    <source>
        <dbReference type="SAM" id="SignalP"/>
    </source>
</evidence>
<gene>
    <name evidence="7" type="ORF">SAMN04488511_102170</name>
</gene>
<comment type="subcellular location">
    <subcellularLocation>
        <location evidence="1">Cell envelope</location>
    </subcellularLocation>
</comment>
<dbReference type="InterPro" id="IPR036249">
    <property type="entry name" value="Thioredoxin-like_sf"/>
</dbReference>
<evidence type="ECO:0000313" key="7">
    <source>
        <dbReference type="EMBL" id="SFA40797.1"/>
    </source>
</evidence>
<name>A0A1I0SMY8_9SPHI</name>
<evidence type="ECO:0000259" key="6">
    <source>
        <dbReference type="PROSITE" id="PS51352"/>
    </source>
</evidence>
<accession>A0A1I0SMY8</accession>
<dbReference type="Gene3D" id="3.40.30.10">
    <property type="entry name" value="Glutaredoxin"/>
    <property type="match status" value="1"/>
</dbReference>
<dbReference type="InterPro" id="IPR017937">
    <property type="entry name" value="Thioredoxin_CS"/>
</dbReference>
<keyword evidence="5" id="KW-0732">Signal</keyword>
<organism evidence="7 8">
    <name type="scientific">Pedobacter suwonensis</name>
    <dbReference type="NCBI Taxonomy" id="332999"/>
    <lineage>
        <taxon>Bacteria</taxon>
        <taxon>Pseudomonadati</taxon>
        <taxon>Bacteroidota</taxon>
        <taxon>Sphingobacteriia</taxon>
        <taxon>Sphingobacteriales</taxon>
        <taxon>Sphingobacteriaceae</taxon>
        <taxon>Pedobacter</taxon>
    </lineage>
</organism>
<dbReference type="InterPro" id="IPR000866">
    <property type="entry name" value="AhpC/TSA"/>
</dbReference>
<keyword evidence="8" id="KW-1185">Reference proteome</keyword>
<dbReference type="GO" id="GO:0030313">
    <property type="term" value="C:cell envelope"/>
    <property type="evidence" value="ECO:0007669"/>
    <property type="project" value="UniProtKB-SubCell"/>
</dbReference>
<dbReference type="RefSeq" id="WP_139222262.1">
    <property type="nucleotide sequence ID" value="NZ_FOJM01000002.1"/>
</dbReference>
<sequence>MKNKIYLLLMLLVFSVKSQLQAQMRLSGQLGGCNADSISLSYMLNGKTHNDRIAVKNGAFNVIAPIDTPVMATLKLPFQGQSFDYPFFAERGELKLRGSVDNLDSIMNLSITGAPTQNVFNAYIKARMSLIKQADSLDALMANGSADSTVVKPQLFKIGQMISSGLAEQYIRNNPKSYVSLHLLNLLISSRIDYDRANALFQGMDQSLKKSSAGISVKKGLSVLQLSATGKPLKSFSIADIDGKMVTLADYKGKIVLVDFWASWCVPCRQENPNLLENYNKHHAKGFDILGISCDTDVAKWKKAVNEDRLPWKQVRDWEILKYYGLQSIPSNFLLDGNGNILAINLRGEELTQKLDQIFSKK</sequence>
<dbReference type="InterPro" id="IPR050553">
    <property type="entry name" value="Thioredoxin_ResA/DsbE_sf"/>
</dbReference>
<evidence type="ECO:0000256" key="3">
    <source>
        <dbReference type="ARBA" id="ARBA00023157"/>
    </source>
</evidence>
<dbReference type="OrthoDB" id="1069091at2"/>
<dbReference type="EMBL" id="FOJM01000002">
    <property type="protein sequence ID" value="SFA40797.1"/>
    <property type="molecule type" value="Genomic_DNA"/>
</dbReference>
<evidence type="ECO:0000256" key="2">
    <source>
        <dbReference type="ARBA" id="ARBA00022748"/>
    </source>
</evidence>
<dbReference type="InterPro" id="IPR025380">
    <property type="entry name" value="DUF4369"/>
</dbReference>
<dbReference type="PROSITE" id="PS51352">
    <property type="entry name" value="THIOREDOXIN_2"/>
    <property type="match status" value="1"/>
</dbReference>
<dbReference type="GO" id="GO:0016491">
    <property type="term" value="F:oxidoreductase activity"/>
    <property type="evidence" value="ECO:0007669"/>
    <property type="project" value="InterPro"/>
</dbReference>
<keyword evidence="7" id="KW-0413">Isomerase</keyword>
<dbReference type="Pfam" id="PF14289">
    <property type="entry name" value="DUF4369"/>
    <property type="match status" value="1"/>
</dbReference>
<proteinExistence type="predicted"/>
<feature type="domain" description="Thioredoxin" evidence="6">
    <location>
        <begin position="227"/>
        <end position="362"/>
    </location>
</feature>
<feature type="chain" id="PRO_5011566052" evidence="5">
    <location>
        <begin position="23"/>
        <end position="362"/>
    </location>
</feature>
<dbReference type="Pfam" id="PF00578">
    <property type="entry name" value="AhpC-TSA"/>
    <property type="match status" value="1"/>
</dbReference>
<dbReference type="InterPro" id="IPR013766">
    <property type="entry name" value="Thioredoxin_domain"/>
</dbReference>
<reference evidence="8" key="1">
    <citation type="submission" date="2016-10" db="EMBL/GenBank/DDBJ databases">
        <authorList>
            <person name="Varghese N."/>
            <person name="Submissions S."/>
        </authorList>
    </citation>
    <scope>NUCLEOTIDE SEQUENCE [LARGE SCALE GENOMIC DNA]</scope>
    <source>
        <strain evidence="8">DSM 18130</strain>
    </source>
</reference>
<dbReference type="GO" id="GO:0017004">
    <property type="term" value="P:cytochrome complex assembly"/>
    <property type="evidence" value="ECO:0007669"/>
    <property type="project" value="UniProtKB-KW"/>
</dbReference>
<dbReference type="PANTHER" id="PTHR42852">
    <property type="entry name" value="THIOL:DISULFIDE INTERCHANGE PROTEIN DSBE"/>
    <property type="match status" value="1"/>
</dbReference>
<dbReference type="PROSITE" id="PS00194">
    <property type="entry name" value="THIOREDOXIN_1"/>
    <property type="match status" value="1"/>
</dbReference>
<dbReference type="GO" id="GO:0016853">
    <property type="term" value="F:isomerase activity"/>
    <property type="evidence" value="ECO:0007669"/>
    <property type="project" value="UniProtKB-KW"/>
</dbReference>
<evidence type="ECO:0000256" key="4">
    <source>
        <dbReference type="ARBA" id="ARBA00023284"/>
    </source>
</evidence>
<evidence type="ECO:0000313" key="8">
    <source>
        <dbReference type="Proteomes" id="UP000198836"/>
    </source>
</evidence>
<dbReference type="SUPFAM" id="SSF52833">
    <property type="entry name" value="Thioredoxin-like"/>
    <property type="match status" value="1"/>
</dbReference>
<keyword evidence="4" id="KW-0676">Redox-active center</keyword>
<feature type="signal peptide" evidence="5">
    <location>
        <begin position="1"/>
        <end position="22"/>
    </location>
</feature>
<dbReference type="PANTHER" id="PTHR42852:SF6">
    <property type="entry name" value="THIOL:DISULFIDE INTERCHANGE PROTEIN DSBE"/>
    <property type="match status" value="1"/>
</dbReference>
<evidence type="ECO:0000256" key="1">
    <source>
        <dbReference type="ARBA" id="ARBA00004196"/>
    </source>
</evidence>
<protein>
    <submittedName>
        <fullName evidence="7">Thiol-disulfide isomerase or thioredoxin</fullName>
    </submittedName>
</protein>
<dbReference type="STRING" id="332999.SAMN04488511_102170"/>
<keyword evidence="3" id="KW-1015">Disulfide bond</keyword>
<dbReference type="CDD" id="cd02966">
    <property type="entry name" value="TlpA_like_family"/>
    <property type="match status" value="1"/>
</dbReference>
<dbReference type="GO" id="GO:0016209">
    <property type="term" value="F:antioxidant activity"/>
    <property type="evidence" value="ECO:0007669"/>
    <property type="project" value="InterPro"/>
</dbReference>